<dbReference type="PANTHER" id="PTHR47027">
    <property type="entry name" value="REVERSE TRANSCRIPTASE DOMAIN-CONTAINING PROTEIN"/>
    <property type="match status" value="1"/>
</dbReference>
<feature type="chain" id="PRO_5043270997" evidence="3">
    <location>
        <begin position="21"/>
        <end position="2851"/>
    </location>
</feature>
<dbReference type="Gene3D" id="3.30.420.10">
    <property type="entry name" value="Ribonuclease H-like superfamily/Ribonuclease H"/>
    <property type="match status" value="1"/>
</dbReference>
<dbReference type="InterPro" id="IPR036691">
    <property type="entry name" value="Endo/exonu/phosph_ase_sf"/>
</dbReference>
<dbReference type="SUPFAM" id="SSF56219">
    <property type="entry name" value="DNase I-like"/>
    <property type="match status" value="1"/>
</dbReference>
<evidence type="ECO:0000313" key="4">
    <source>
        <dbReference type="EMBL" id="CAI4003544.1"/>
    </source>
</evidence>
<dbReference type="GO" id="GO:0003676">
    <property type="term" value="F:nucleic acid binding"/>
    <property type="evidence" value="ECO:0007669"/>
    <property type="project" value="InterPro"/>
</dbReference>
<accession>A0A9P1D483</accession>
<evidence type="ECO:0000256" key="1">
    <source>
        <dbReference type="SAM" id="Coils"/>
    </source>
</evidence>
<reference evidence="4" key="1">
    <citation type="submission" date="2022-10" db="EMBL/GenBank/DDBJ databases">
        <authorList>
            <person name="Chen Y."/>
            <person name="Dougan E. K."/>
            <person name="Chan C."/>
            <person name="Rhodes N."/>
            <person name="Thang M."/>
        </authorList>
    </citation>
    <scope>NUCLEOTIDE SEQUENCE</scope>
</reference>
<gene>
    <name evidence="4" type="ORF">C1SCF055_LOCUS29406</name>
</gene>
<dbReference type="InterPro" id="IPR012337">
    <property type="entry name" value="RNaseH-like_sf"/>
</dbReference>
<keyword evidence="3" id="KW-0732">Signal</keyword>
<feature type="signal peptide" evidence="3">
    <location>
        <begin position="1"/>
        <end position="20"/>
    </location>
</feature>
<feature type="coiled-coil region" evidence="1">
    <location>
        <begin position="234"/>
        <end position="268"/>
    </location>
</feature>
<sequence>MVRSLVFLFGFVFVILAAEGNYEFTAKEIAEEKSQRAQKLVSSSHRSQDALQKAIAESVWHPQSTSFARPSTTSKSSIRDGGDYFHSRLEVHSVLAHKQSAHRQVRKVRDQMDARLRPYVCLAEAGFQEPEEVKLELCGEESNATQEKLGILATAHQESHTTVTPSVQEIMNEYSTPAPSTKGLKVAVDKMDKARKKLKEAEKARFNMHSSWRRYIADSVQRWTQFAEKFGHDDQELADRVKAAKEKLQKAKEDVDNKKAALEEQDEEEHIDISDDEMVDKVDAAENIQASLSNMVHHLQVMQEKADAAIVEAGENKNKRQRTEEPGNVPPGGDGSQVSAQGAMSSAMDDDASDEVSWMSASAVPVDHDSPPVSSNRAVTRIADLPEVAHQEDEIGLADEADSQCSSSGDETSHMQDVLDQEVVVPPEVRHSTLVYFFDFDPVHCRPRWTNYDVLHEDIAEESDMSPHDVSRIHVVGHPPNDLKMANIYPVIAQQPQDISEGSTFQMILLDVEFHNALPSLDPEVVRRVKLLPMTVSRKALFAILGLQPYCNYAKKQCLLWHNRNPVKVQQRALLDLRHGDYVRIAVPPARGELRKYYTREVAQCFRRGYRASNIPVLLEAYPAGFPVEDMPVYDTFSYVPRAEDLDYDRDALALFQIESFSIPPFDPWPVFLKRCAKFEAGSFEMKAGENDRMDPPSFATDQHRPQQVPPPDDPLMLRFGNEAGFLQDLRPFWEHFAAAEVEEEGRVLYVQTWYADHERFPRCDSSRAVRLTASPWDWAEKLAEAWDDRVDPDNIIDLYMIQPRPRSTSWTDDEAVPHILLLQNPHPARRSIHIFSVDTSNPTSAATSFVTSAPFPLRKVDFFDILGIADRSMISSLVDCAVWHGDIELDHVQQYPNRHGASFIVILNHLRDIIHRAAAANEAASSSSTSLLQVASVRKTIELVKWLATPSAHPDFITVEADVSHDGVAVELENWGFRIRAVLCDERSVAVCLNLKADEDQTYEYVFVNLDVEDDTDILVHSSPKVLSTSDLMATLYKLGFWRAVINTTETVEPGLFKVTFRDQKVAPMTRSSTPKRTAVWPLPHFSKTRHAPFFTAPEPYQSDQLIDIGISLDDLQELFKSHVDVLLRDFDGHDLPAEVQHALQACDASIPLADLDRLLIYTDGSSMGFAKHMAPLRAEEEGVGDTWAYVILGERYHPPGLRFIRSTTTTWVRKESVRTWQKKKLFHGQLCGSTGTAELDESFVFLRGSFQALEAALGREHIAYDHVPGHSGKVWNELCDWLAKAERQKSQYCHRPSLNMIKWKKAIGHLWLVFQKQPDLPSFCGNGLHAPAPALPQTDSRQTGIIAEDAVNQRWRPVHFQLSVCTANVHSLCAHPEGHGGKIAFLRKQFLDFHLNFLGIQEAKTPEFCSTVDNVLRLSSGCTGHQQGVELWINLSQPYAYFRGQAQLFERRDFQVVYKDSRILFVRVDTTLWNCWLLVAYAPQSGLPLCQREEWWHHLEEVTSCRLASDPMIVMIDANAAPGEFDGEAVCVHELRTSVNTPLFRNFVAEHASQIITEFDLGMSTWDHEATAVELEWKDWSLAPLQGSSDSRGYNPQAISTPTTKKILESYCPQPWQTNIEEHVQGFNQHVLDGLRKECPHGRSQPKKPHISGEIWDKRQSKLSLKKRLKELSRRQRDERLRVIFSTWRVHDTPDGCIDPDHFMDYMNFLWLANLKLVASYKRAALDLRSHLRSAKNKEIQQKFEHMAPDTPASLILHELRPLLGPSNLKKLKVNTLPHVRKENGEICSLPNEAVETWLEFFRQMEGGERMDMETQRQIWIANLARFQQDHFCVDAEDLPRLIDLEAAYRRINPAKAVGPDHLHPAFCRAIPPLIARCTFSQLYRLALHGQEALEHKGGILHPLWKSKGPKDQCSAYRSILVSSFIGKSIHRSIRQRQSDLFGRFLQSEQLGGRPKVPVTLGVHLGRAFIRSRKSQGHSVAMLFIDLTEAFYRILRPLVLGGRVTDELIMHVGRRLGFSEDLLGELYHHLSEPAAVQTAGLPGHMQNTLKAIHSDTHFSVQGQGDVCRTRLGSRPGDCFADVIFSYLWGRILHRLQRALEDMHIVEKIPIEAGLRIAREAGDSVQRMKVQYFGPNSDKTLKIIGEQGTHKVRAVHHYSHLGCIIHHKSDNRKEARRRMGIAQQAFSQHRKYLLQNPSLSLRRRYELFRTLVMSRFCYGTESWTFMEERSKVYIHNTLMRLYRRLLCRAHDEHLTDNDILVMLQAPSPTEVLRILRLRYLGTLYKCGHIVPWGLLNADTSWTSLVADDLLWLWIQLQNSSALPDPRVSLMAWENIWQNHPSYWRRLVYAEELNMRSNNVNVTIKWRFFIKHLFLFYVKHNQLFFVLVSVKLPTWFMMKADRSLCRTHDGILPPLDTEGPQQPAAPAEELPDHDLHLAEAIYLVILEKDAGADIEELVRQVIHNKVTTWSICKATLRYLLENLTEQDVIALDIGDFDLMGLLRGLLCVQAWAFSCAGSTSSSTACARASLEEIELLCREGAAIGGEREPFWEIPRPMARERFLIHAFSGRRREGDFQYFIEVAQKDHPDMTIFTISVDLMVDPIWGNVADEKVRSFWLQAIRQRQVIGALAGPPCETWSQARGRQVSDTCSHPRRGPRVIRDIDCLWGRVSLALKELRQLDIGNLLLLFVIEMLLNLAIAGGLGGLEHPAPPSDPSLASIWRLPILMCMMEWPEFNFIEVAQGLWGAKSRKPTGLLLLNLSQMVPALRRWQVATEIPQGTSIGLTSTGEWATSALKEYPPAFCAGLAAGFIDTLHLHPVEKTVEIDQKFRRQALDMVITPQGQCIGPDFAQ</sequence>
<protein>
    <submittedName>
        <fullName evidence="6">RNase H type-1 domain-containing protein</fullName>
    </submittedName>
</protein>
<dbReference type="EMBL" id="CAMXCT010003290">
    <property type="protein sequence ID" value="CAI4003544.1"/>
    <property type="molecule type" value="Genomic_DNA"/>
</dbReference>
<evidence type="ECO:0000313" key="6">
    <source>
        <dbReference type="EMBL" id="CAL4790856.1"/>
    </source>
</evidence>
<dbReference type="SUPFAM" id="SSF53098">
    <property type="entry name" value="Ribonuclease H-like"/>
    <property type="match status" value="1"/>
</dbReference>
<evidence type="ECO:0000313" key="7">
    <source>
        <dbReference type="Proteomes" id="UP001152797"/>
    </source>
</evidence>
<proteinExistence type="predicted"/>
<dbReference type="InterPro" id="IPR036397">
    <property type="entry name" value="RNaseH_sf"/>
</dbReference>
<reference evidence="5" key="2">
    <citation type="submission" date="2024-04" db="EMBL/GenBank/DDBJ databases">
        <authorList>
            <person name="Chen Y."/>
            <person name="Shah S."/>
            <person name="Dougan E. K."/>
            <person name="Thang M."/>
            <person name="Chan C."/>
        </authorList>
    </citation>
    <scope>NUCLEOTIDE SEQUENCE [LARGE SCALE GENOMIC DNA]</scope>
</reference>
<dbReference type="EMBL" id="CAMXCT020003290">
    <property type="protein sequence ID" value="CAL1156919.1"/>
    <property type="molecule type" value="Genomic_DNA"/>
</dbReference>
<dbReference type="Proteomes" id="UP001152797">
    <property type="component" value="Unassembled WGS sequence"/>
</dbReference>
<evidence type="ECO:0000313" key="5">
    <source>
        <dbReference type="EMBL" id="CAL1156919.1"/>
    </source>
</evidence>
<comment type="caution">
    <text evidence="4">The sequence shown here is derived from an EMBL/GenBank/DDBJ whole genome shotgun (WGS) entry which is preliminary data.</text>
</comment>
<dbReference type="OrthoDB" id="415871at2759"/>
<evidence type="ECO:0000256" key="2">
    <source>
        <dbReference type="SAM" id="MobiDB-lite"/>
    </source>
</evidence>
<name>A0A9P1D483_9DINO</name>
<keyword evidence="1" id="KW-0175">Coiled coil</keyword>
<feature type="region of interest" description="Disordered" evidence="2">
    <location>
        <begin position="687"/>
        <end position="710"/>
    </location>
</feature>
<dbReference type="PANTHER" id="PTHR47027:SF20">
    <property type="entry name" value="REVERSE TRANSCRIPTASE-LIKE PROTEIN WITH RNA-DIRECTED DNA POLYMERASE DOMAIN"/>
    <property type="match status" value="1"/>
</dbReference>
<organism evidence="4">
    <name type="scientific">Cladocopium goreaui</name>
    <dbReference type="NCBI Taxonomy" id="2562237"/>
    <lineage>
        <taxon>Eukaryota</taxon>
        <taxon>Sar</taxon>
        <taxon>Alveolata</taxon>
        <taxon>Dinophyceae</taxon>
        <taxon>Suessiales</taxon>
        <taxon>Symbiodiniaceae</taxon>
        <taxon>Cladocopium</taxon>
    </lineage>
</organism>
<feature type="region of interest" description="Disordered" evidence="2">
    <location>
        <begin position="315"/>
        <end position="356"/>
    </location>
</feature>
<evidence type="ECO:0000256" key="3">
    <source>
        <dbReference type="SAM" id="SignalP"/>
    </source>
</evidence>
<keyword evidence="7" id="KW-1185">Reference proteome</keyword>
<dbReference type="EMBL" id="CAMXCT030003290">
    <property type="protein sequence ID" value="CAL4790856.1"/>
    <property type="molecule type" value="Genomic_DNA"/>
</dbReference>
<feature type="compositionally biased region" description="Basic and acidic residues" evidence="2">
    <location>
        <begin position="315"/>
        <end position="325"/>
    </location>
</feature>